<dbReference type="GO" id="GO:0009435">
    <property type="term" value="P:NAD+ biosynthetic process"/>
    <property type="evidence" value="ECO:0007669"/>
    <property type="project" value="UniProtKB-UniRule"/>
</dbReference>
<dbReference type="Proteomes" id="UP000574276">
    <property type="component" value="Unassembled WGS sequence"/>
</dbReference>
<comment type="function">
    <text evidence="1 10">Catalyzes the reversible adenylation of nicotinate mononucleotide (NaMN) to nicotinic acid adenine dinucleotide (NaAD).</text>
</comment>
<feature type="domain" description="Cytidyltransferase-like" evidence="11">
    <location>
        <begin position="6"/>
        <end position="174"/>
    </location>
</feature>
<dbReference type="InterPro" id="IPR014729">
    <property type="entry name" value="Rossmann-like_a/b/a_fold"/>
</dbReference>
<dbReference type="GO" id="GO:0004515">
    <property type="term" value="F:nicotinate-nucleotide adenylyltransferase activity"/>
    <property type="evidence" value="ECO:0007669"/>
    <property type="project" value="UniProtKB-UniRule"/>
</dbReference>
<keyword evidence="4 10" id="KW-0808">Transferase</keyword>
<accession>A0A839K0H5</accession>
<keyword evidence="6 10" id="KW-0547">Nucleotide-binding</keyword>
<organism evidence="12 13">
    <name type="scientific">Variimorphobacter saccharofermentans</name>
    <dbReference type="NCBI Taxonomy" id="2755051"/>
    <lineage>
        <taxon>Bacteria</taxon>
        <taxon>Bacillati</taxon>
        <taxon>Bacillota</taxon>
        <taxon>Clostridia</taxon>
        <taxon>Lachnospirales</taxon>
        <taxon>Lachnospiraceae</taxon>
        <taxon>Variimorphobacter</taxon>
    </lineage>
</organism>
<dbReference type="PANTHER" id="PTHR39321">
    <property type="entry name" value="NICOTINATE-NUCLEOTIDE ADENYLYLTRANSFERASE-RELATED"/>
    <property type="match status" value="1"/>
</dbReference>
<dbReference type="SUPFAM" id="SSF52374">
    <property type="entry name" value="Nucleotidylyl transferase"/>
    <property type="match status" value="1"/>
</dbReference>
<evidence type="ECO:0000313" key="12">
    <source>
        <dbReference type="EMBL" id="MBB2182938.1"/>
    </source>
</evidence>
<dbReference type="InterPro" id="IPR004821">
    <property type="entry name" value="Cyt_trans-like"/>
</dbReference>
<keyword evidence="7 10" id="KW-0067">ATP-binding</keyword>
<comment type="caution">
    <text evidence="12">The sequence shown here is derived from an EMBL/GenBank/DDBJ whole genome shotgun (WGS) entry which is preliminary data.</text>
</comment>
<dbReference type="GO" id="GO:0005524">
    <property type="term" value="F:ATP binding"/>
    <property type="evidence" value="ECO:0007669"/>
    <property type="project" value="UniProtKB-KW"/>
</dbReference>
<keyword evidence="3 10" id="KW-0662">Pyridine nucleotide biosynthesis</keyword>
<dbReference type="NCBIfam" id="NF000841">
    <property type="entry name" value="PRK00071.1-4"/>
    <property type="match status" value="1"/>
</dbReference>
<evidence type="ECO:0000313" key="13">
    <source>
        <dbReference type="Proteomes" id="UP000574276"/>
    </source>
</evidence>
<evidence type="ECO:0000256" key="2">
    <source>
        <dbReference type="ARBA" id="ARBA00005019"/>
    </source>
</evidence>
<evidence type="ECO:0000256" key="7">
    <source>
        <dbReference type="ARBA" id="ARBA00022840"/>
    </source>
</evidence>
<dbReference type="RefSeq" id="WP_228352625.1">
    <property type="nucleotide sequence ID" value="NZ_JACEGA010000001.1"/>
</dbReference>
<keyword evidence="8 10" id="KW-0520">NAD</keyword>
<evidence type="ECO:0000256" key="10">
    <source>
        <dbReference type="HAMAP-Rule" id="MF_00244"/>
    </source>
</evidence>
<evidence type="ECO:0000256" key="9">
    <source>
        <dbReference type="ARBA" id="ARBA00048721"/>
    </source>
</evidence>
<evidence type="ECO:0000256" key="4">
    <source>
        <dbReference type="ARBA" id="ARBA00022679"/>
    </source>
</evidence>
<dbReference type="InterPro" id="IPR005248">
    <property type="entry name" value="NadD/NMNAT"/>
</dbReference>
<dbReference type="NCBIfam" id="TIGR00482">
    <property type="entry name" value="nicotinate (nicotinamide) nucleotide adenylyltransferase"/>
    <property type="match status" value="1"/>
</dbReference>
<dbReference type="NCBIfam" id="TIGR00125">
    <property type="entry name" value="cyt_tran_rel"/>
    <property type="match status" value="1"/>
</dbReference>
<dbReference type="EMBL" id="JACEGA010000001">
    <property type="protein sequence ID" value="MBB2182938.1"/>
    <property type="molecule type" value="Genomic_DNA"/>
</dbReference>
<reference evidence="12 13" key="1">
    <citation type="submission" date="2020-07" db="EMBL/GenBank/DDBJ databases">
        <title>Characterization and genome sequencing of isolate MD1, a novel member within the family Lachnospiraceae.</title>
        <authorList>
            <person name="Rettenmaier R."/>
            <person name="Di Bello L."/>
            <person name="Zinser C."/>
            <person name="Scheitz K."/>
            <person name="Liebl W."/>
            <person name="Zverlov V."/>
        </authorList>
    </citation>
    <scope>NUCLEOTIDE SEQUENCE [LARGE SCALE GENOMIC DNA]</scope>
    <source>
        <strain evidence="12 13">MD1</strain>
    </source>
</reference>
<name>A0A839K0H5_9FIRM</name>
<dbReference type="UniPathway" id="UPA00253">
    <property type="reaction ID" value="UER00332"/>
</dbReference>
<evidence type="ECO:0000256" key="8">
    <source>
        <dbReference type="ARBA" id="ARBA00023027"/>
    </source>
</evidence>
<comment type="catalytic activity">
    <reaction evidence="9 10">
        <text>nicotinate beta-D-ribonucleotide + ATP + H(+) = deamido-NAD(+) + diphosphate</text>
        <dbReference type="Rhea" id="RHEA:22860"/>
        <dbReference type="ChEBI" id="CHEBI:15378"/>
        <dbReference type="ChEBI" id="CHEBI:30616"/>
        <dbReference type="ChEBI" id="CHEBI:33019"/>
        <dbReference type="ChEBI" id="CHEBI:57502"/>
        <dbReference type="ChEBI" id="CHEBI:58437"/>
        <dbReference type="EC" id="2.7.7.18"/>
    </reaction>
</comment>
<dbReference type="AlphaFoldDB" id="A0A839K0H5"/>
<evidence type="ECO:0000256" key="3">
    <source>
        <dbReference type="ARBA" id="ARBA00022642"/>
    </source>
</evidence>
<evidence type="ECO:0000256" key="5">
    <source>
        <dbReference type="ARBA" id="ARBA00022695"/>
    </source>
</evidence>
<dbReference type="NCBIfam" id="NF000840">
    <property type="entry name" value="PRK00071.1-3"/>
    <property type="match status" value="1"/>
</dbReference>
<dbReference type="PANTHER" id="PTHR39321:SF3">
    <property type="entry name" value="PHOSPHOPANTETHEINE ADENYLYLTRANSFERASE"/>
    <property type="match status" value="1"/>
</dbReference>
<proteinExistence type="inferred from homology"/>
<evidence type="ECO:0000256" key="1">
    <source>
        <dbReference type="ARBA" id="ARBA00002324"/>
    </source>
</evidence>
<gene>
    <name evidence="10" type="primary">nadD</name>
    <name evidence="12" type="ORF">H0486_08615</name>
</gene>
<dbReference type="Pfam" id="PF01467">
    <property type="entry name" value="CTP_transf_like"/>
    <property type="match status" value="1"/>
</dbReference>
<dbReference type="HAMAP" id="MF_00244">
    <property type="entry name" value="NaMN_adenylyltr"/>
    <property type="match status" value="1"/>
</dbReference>
<dbReference type="EC" id="2.7.7.18" evidence="10"/>
<dbReference type="Gene3D" id="3.40.50.620">
    <property type="entry name" value="HUPs"/>
    <property type="match status" value="1"/>
</dbReference>
<dbReference type="CDD" id="cd02165">
    <property type="entry name" value="NMNAT"/>
    <property type="match status" value="1"/>
</dbReference>
<comment type="pathway">
    <text evidence="2 10">Cofactor biosynthesis; NAD(+) biosynthesis; deamido-NAD(+) from nicotinate D-ribonucleotide: step 1/1.</text>
</comment>
<keyword evidence="5 10" id="KW-0548">Nucleotidyltransferase</keyword>
<comment type="similarity">
    <text evidence="10">Belongs to the NadD family.</text>
</comment>
<evidence type="ECO:0000259" key="11">
    <source>
        <dbReference type="Pfam" id="PF01467"/>
    </source>
</evidence>
<sequence length="207" mass="23947">MKKIGIMGGTFNPIHLGHLILAEQAYEQVGLDQVMFMPSKNPPHKPKPEEISEQQRVDMISLAIKGNPHFTISTMELDREGMTYTADTLMLLTKEQQDTKYFFIIGADSLFYIHKWKEPQVIFQLCTIVASGRDHVEREKMQQHASWLKEEYNADIILINMPTIEVSSASIREKVALKQSIRYYLPDPVHDYIIANHLYLNRPEEDT</sequence>
<keyword evidence="13" id="KW-1185">Reference proteome</keyword>
<protein>
    <recommendedName>
        <fullName evidence="10">Probable nicotinate-nucleotide adenylyltransferase</fullName>
        <ecNumber evidence="10">2.7.7.18</ecNumber>
    </recommendedName>
    <alternativeName>
        <fullName evidence="10">Deamido-NAD(+) diphosphorylase</fullName>
    </alternativeName>
    <alternativeName>
        <fullName evidence="10">Deamido-NAD(+) pyrophosphorylase</fullName>
    </alternativeName>
    <alternativeName>
        <fullName evidence="10">Nicotinate mononucleotide adenylyltransferase</fullName>
        <shortName evidence="10">NaMN adenylyltransferase</shortName>
    </alternativeName>
</protein>
<evidence type="ECO:0000256" key="6">
    <source>
        <dbReference type="ARBA" id="ARBA00022741"/>
    </source>
</evidence>